<organism evidence="2 3">
    <name type="scientific">Bos mutus</name>
    <name type="common">wild yak</name>
    <dbReference type="NCBI Taxonomy" id="72004"/>
    <lineage>
        <taxon>Eukaryota</taxon>
        <taxon>Metazoa</taxon>
        <taxon>Chordata</taxon>
        <taxon>Craniata</taxon>
        <taxon>Vertebrata</taxon>
        <taxon>Euteleostomi</taxon>
        <taxon>Mammalia</taxon>
        <taxon>Eutheria</taxon>
        <taxon>Laurasiatheria</taxon>
        <taxon>Artiodactyla</taxon>
        <taxon>Ruminantia</taxon>
        <taxon>Pecora</taxon>
        <taxon>Bovidae</taxon>
        <taxon>Bovinae</taxon>
        <taxon>Bos</taxon>
    </lineage>
</organism>
<comment type="caution">
    <text evidence="2">The sequence shown here is derived from an EMBL/GenBank/DDBJ whole genome shotgun (WGS) entry which is preliminary data.</text>
</comment>
<reference evidence="2" key="1">
    <citation type="submission" date="2019-10" db="EMBL/GenBank/DDBJ databases">
        <title>The sequence and de novo assembly of the wild yak genome.</title>
        <authorList>
            <person name="Liu Y."/>
        </authorList>
    </citation>
    <scope>NUCLEOTIDE SEQUENCE [LARGE SCALE GENOMIC DNA]</scope>
    <source>
        <strain evidence="2">WY2019</strain>
    </source>
</reference>
<name>A0A6B0S3N3_9CETA</name>
<proteinExistence type="predicted"/>
<accession>A0A6B0S3N3</accession>
<protein>
    <submittedName>
        <fullName evidence="2">Uncharacterized protein</fullName>
    </submittedName>
</protein>
<evidence type="ECO:0000313" key="3">
    <source>
        <dbReference type="Proteomes" id="UP000322234"/>
    </source>
</evidence>
<feature type="compositionally biased region" description="Gly residues" evidence="1">
    <location>
        <begin position="1"/>
        <end position="19"/>
    </location>
</feature>
<evidence type="ECO:0000313" key="2">
    <source>
        <dbReference type="EMBL" id="MXQ94964.1"/>
    </source>
</evidence>
<feature type="region of interest" description="Disordered" evidence="1">
    <location>
        <begin position="1"/>
        <end position="29"/>
    </location>
</feature>
<gene>
    <name evidence="2" type="ORF">E5288_WYG014119</name>
</gene>
<dbReference type="AlphaFoldDB" id="A0A6B0S3N3"/>
<dbReference type="Proteomes" id="UP000322234">
    <property type="component" value="Unassembled WGS sequence"/>
</dbReference>
<sequence length="107" mass="11755">MNVMGVGTGLKGVGEAGPGGERKEVTADSTGVTWDFETSIVPSKGGIMEELRERIPSFISSTVTGLDSPQWYASQSYEFRANKTLPQQQVARVPPWDKFGSIQQWYI</sequence>
<keyword evidence="3" id="KW-1185">Reference proteome</keyword>
<evidence type="ECO:0000256" key="1">
    <source>
        <dbReference type="SAM" id="MobiDB-lite"/>
    </source>
</evidence>
<dbReference type="EMBL" id="VBQZ03000123">
    <property type="protein sequence ID" value="MXQ94964.1"/>
    <property type="molecule type" value="Genomic_DNA"/>
</dbReference>